<dbReference type="InterPro" id="IPR036291">
    <property type="entry name" value="NAD(P)-bd_dom_sf"/>
</dbReference>
<comment type="caution">
    <text evidence="4">The sequence shown here is derived from an EMBL/GenBank/DDBJ whole genome shotgun (WGS) entry which is preliminary data.</text>
</comment>
<dbReference type="Gene3D" id="3.40.50.720">
    <property type="entry name" value="NAD(P)-binding Rossmann-like Domain"/>
    <property type="match status" value="1"/>
</dbReference>
<dbReference type="InterPro" id="IPR020904">
    <property type="entry name" value="Sc_DH/Rdtase_CS"/>
</dbReference>
<evidence type="ECO:0000259" key="3">
    <source>
        <dbReference type="SMART" id="SM00822"/>
    </source>
</evidence>
<gene>
    <name evidence="4" type="ORF">JF922_23315</name>
</gene>
<dbReference type="PANTHER" id="PTHR43669">
    <property type="entry name" value="5-KETO-D-GLUCONATE 5-REDUCTASE"/>
    <property type="match status" value="1"/>
</dbReference>
<evidence type="ECO:0000313" key="4">
    <source>
        <dbReference type="EMBL" id="MBJ7600986.1"/>
    </source>
</evidence>
<dbReference type="CDD" id="cd05233">
    <property type="entry name" value="SDR_c"/>
    <property type="match status" value="1"/>
</dbReference>
<evidence type="ECO:0000313" key="5">
    <source>
        <dbReference type="Proteomes" id="UP000612893"/>
    </source>
</evidence>
<organism evidence="4 5">
    <name type="scientific">Candidatus Nephthysia bennettiae</name>
    <dbReference type="NCBI Taxonomy" id="3127016"/>
    <lineage>
        <taxon>Bacteria</taxon>
        <taxon>Bacillati</taxon>
        <taxon>Candidatus Dormiibacterota</taxon>
        <taxon>Candidatus Dormibacteria</taxon>
        <taxon>Candidatus Dormibacterales</taxon>
        <taxon>Candidatus Dormibacteraceae</taxon>
        <taxon>Candidatus Nephthysia</taxon>
    </lineage>
</organism>
<dbReference type="InterPro" id="IPR002347">
    <property type="entry name" value="SDR_fam"/>
</dbReference>
<dbReference type="SMART" id="SM00822">
    <property type="entry name" value="PKS_KR"/>
    <property type="match status" value="1"/>
</dbReference>
<name>A0A934K3J4_9BACT</name>
<dbReference type="EMBL" id="JAEKNR010000231">
    <property type="protein sequence ID" value="MBJ7600986.1"/>
    <property type="molecule type" value="Genomic_DNA"/>
</dbReference>
<protein>
    <submittedName>
        <fullName evidence="4">SDR family oxidoreductase</fullName>
    </submittedName>
</protein>
<evidence type="ECO:0000256" key="1">
    <source>
        <dbReference type="ARBA" id="ARBA00006484"/>
    </source>
</evidence>
<evidence type="ECO:0000256" key="2">
    <source>
        <dbReference type="ARBA" id="ARBA00023002"/>
    </source>
</evidence>
<feature type="domain" description="Ketoreductase" evidence="3">
    <location>
        <begin position="9"/>
        <end position="186"/>
    </location>
</feature>
<dbReference type="RefSeq" id="WP_338204994.1">
    <property type="nucleotide sequence ID" value="NZ_JAEKNR010000231.1"/>
</dbReference>
<dbReference type="PANTHER" id="PTHR43669:SF3">
    <property type="entry name" value="ALCOHOL DEHYDROGENASE, PUTATIVE (AFU_ORTHOLOGUE AFUA_3G03445)-RELATED"/>
    <property type="match status" value="1"/>
</dbReference>
<keyword evidence="5" id="KW-1185">Reference proteome</keyword>
<accession>A0A934K3J4</accession>
<sequence length="258" mass="26557">MDCRWLKGKGVLVTGAGGGIGRATTTAFLRNGATVVGADLDGAWVEPLRREVGEAEERLHSVLVDVTDSAAVATAVDTLMRVHGSLDVAVAAAGIQAVGSVENTHEDVWRRVIDINLTGSWLLAKHSLPAMRRGGGGTLLLLGSTAGLHPRANLAAYCVSKAAVTMLARVLGREVAADGIRAIAVCPTGTETPLLRDMIAGLSAAQPVPGQQDAGLMEGKPVQRWLSPDEVAAALTWLTSPAAAMVTGSSIPLDFGSA</sequence>
<dbReference type="Pfam" id="PF13561">
    <property type="entry name" value="adh_short_C2"/>
    <property type="match status" value="1"/>
</dbReference>
<dbReference type="Proteomes" id="UP000612893">
    <property type="component" value="Unassembled WGS sequence"/>
</dbReference>
<reference evidence="4" key="1">
    <citation type="submission" date="2020-10" db="EMBL/GenBank/DDBJ databases">
        <title>Ca. Dormibacterota MAGs.</title>
        <authorList>
            <person name="Montgomery K."/>
        </authorList>
    </citation>
    <scope>NUCLEOTIDE SEQUENCE [LARGE SCALE GENOMIC DNA]</scope>
    <source>
        <strain evidence="4">SC8812_S17_10</strain>
    </source>
</reference>
<dbReference type="PROSITE" id="PS00061">
    <property type="entry name" value="ADH_SHORT"/>
    <property type="match status" value="1"/>
</dbReference>
<proteinExistence type="inferred from homology"/>
<dbReference type="SUPFAM" id="SSF51735">
    <property type="entry name" value="NAD(P)-binding Rossmann-fold domains"/>
    <property type="match status" value="1"/>
</dbReference>
<keyword evidence="2" id="KW-0560">Oxidoreductase</keyword>
<dbReference type="AlphaFoldDB" id="A0A934K3J4"/>
<dbReference type="PRINTS" id="PR00081">
    <property type="entry name" value="GDHRDH"/>
</dbReference>
<dbReference type="GO" id="GO:0016491">
    <property type="term" value="F:oxidoreductase activity"/>
    <property type="evidence" value="ECO:0007669"/>
    <property type="project" value="UniProtKB-KW"/>
</dbReference>
<dbReference type="InterPro" id="IPR057326">
    <property type="entry name" value="KR_dom"/>
</dbReference>
<dbReference type="FunFam" id="3.40.50.720:FF:000084">
    <property type="entry name" value="Short-chain dehydrogenase reductase"/>
    <property type="match status" value="1"/>
</dbReference>
<comment type="similarity">
    <text evidence="1">Belongs to the short-chain dehydrogenases/reductases (SDR) family.</text>
</comment>